<dbReference type="Gene3D" id="3.40.50.1820">
    <property type="entry name" value="alpha/beta hydrolase"/>
    <property type="match status" value="1"/>
</dbReference>
<keyword evidence="11" id="KW-1185">Reference proteome</keyword>
<dbReference type="SUPFAM" id="SSF53474">
    <property type="entry name" value="alpha/beta-Hydrolases"/>
    <property type="match status" value="1"/>
</dbReference>
<dbReference type="Proteomes" id="UP000694867">
    <property type="component" value="Unplaced"/>
</dbReference>
<dbReference type="AlphaFoldDB" id="A0AAJ6QX08"/>
<sequence>MIGNWSRIRRLSGVIMTETKETFEALDALNVQEVEMRGAPEEAATSAPQMVVVHNNISLDAGSLAKQSNNITPQQRTTKYRQRYRREWEDIPHFKGWLSCVPENPCLALCKHCKITFTAKISDIKSHCNSNRHKVASAGASTNFKYNKRVVGSTVKTTGVPSLDATNVVSMYKELARVPQPIDAYACYQNDARTLHLTTTWQTTDTELEEKVTFMRHHTSALDVQGPLAFQQVGHAQDIGNESVITISTSGTFRAVLKDLVRNGVTKQYIEIWDSTTKLDCLDLDNAGMHGQVYRKGTFFAFQWGNVENKLLYIAEKKAAKKESYFTRKFALDTERGTEYQFEENFGEQLEGASSPIICILNINNMTITTIQDFPEGCTPAQAIWAPDDSGIVFVGYQNYAYKLGLTHHSNRHSKLYLYDMESHAFCTIGETDKAIYSPRFSPDGSTLVYLQNEIGGPHSQSCQLMKCSWDKKDILLIVDTIHSPQTNDFPGLYIDELPKHCWSNDNTTVVVSSVWHSKVELLAVNTVSGDLIKLSRDETVGRWQVLFVRDSIVIAALSSLNATPQVVVGVLTAEGSVNYWTPIDSEDAKVTGICWYILQFAPPDESHQVFEATLITPKSEKDLPLIVWPHGGPHCSFHAGYQVWPILFVKCGFAVLLVNYRGSIGFGEENLRSLAGKIGQQDVFDVQCAAEVTAQREEIDPTKIVIFGGSHGGFLAAHAIGQYPEFYKAAAMRNPVIDLAMCNPSDVPDWFWYESGLSGDFVFDNVPDGDDLKTMWMKSPARHMNKIIAPTLVLLGKADRRVDMCHGLKLFKHLKSRGITTRCNVYDDNHDLAKPAHDADCFVNTVLWFKKHISSASTSST</sequence>
<reference evidence="12" key="1">
    <citation type="submission" date="2025-08" db="UniProtKB">
        <authorList>
            <consortium name="RefSeq"/>
        </authorList>
    </citation>
    <scope>IDENTIFICATION</scope>
</reference>
<dbReference type="InterPro" id="IPR029058">
    <property type="entry name" value="AB_hydrolase_fold"/>
</dbReference>
<dbReference type="SUPFAM" id="SSF82171">
    <property type="entry name" value="DPP6 N-terminal domain-like"/>
    <property type="match status" value="1"/>
</dbReference>
<comment type="catalytic activity">
    <reaction evidence="1">
        <text>Cleavage of an N-acetyl or N-formyl amino acid from the N-terminus of a polypeptide.</text>
        <dbReference type="EC" id="3.4.19.1"/>
    </reaction>
</comment>
<dbReference type="RefSeq" id="XP_003746631.2">
    <property type="nucleotide sequence ID" value="XM_003746583.2"/>
</dbReference>
<evidence type="ECO:0000256" key="1">
    <source>
        <dbReference type="ARBA" id="ARBA00000721"/>
    </source>
</evidence>
<feature type="domain" description="Peptidase S9 prolyl oligopeptidase catalytic" evidence="9">
    <location>
        <begin position="648"/>
        <end position="855"/>
    </location>
</feature>
<comment type="similarity">
    <text evidence="3">Belongs to the peptidase S9C family.</text>
</comment>
<comment type="subunit">
    <text evidence="4">Homotetramer.</text>
</comment>
<evidence type="ECO:0000259" key="9">
    <source>
        <dbReference type="Pfam" id="PF00326"/>
    </source>
</evidence>
<gene>
    <name evidence="12" type="primary">LOC100906316</name>
</gene>
<evidence type="ECO:0000256" key="3">
    <source>
        <dbReference type="ARBA" id="ARBA00010040"/>
    </source>
</evidence>
<evidence type="ECO:0000256" key="6">
    <source>
        <dbReference type="ARBA" id="ARBA00018421"/>
    </source>
</evidence>
<dbReference type="Gene3D" id="2.120.10.30">
    <property type="entry name" value="TolB, C-terminal domain"/>
    <property type="match status" value="1"/>
</dbReference>
<dbReference type="PANTHER" id="PTHR42776">
    <property type="entry name" value="SERINE PEPTIDASE S9 FAMILY MEMBER"/>
    <property type="match status" value="1"/>
</dbReference>
<keyword evidence="8" id="KW-0378">Hydrolase</keyword>
<dbReference type="InterPro" id="IPR045550">
    <property type="entry name" value="AARE_N"/>
</dbReference>
<dbReference type="InterPro" id="IPR011042">
    <property type="entry name" value="6-blade_b-propeller_TolB-like"/>
</dbReference>
<evidence type="ECO:0000259" key="10">
    <source>
        <dbReference type="Pfam" id="PF19283"/>
    </source>
</evidence>
<dbReference type="GO" id="GO:0005737">
    <property type="term" value="C:cytoplasm"/>
    <property type="evidence" value="ECO:0007669"/>
    <property type="project" value="UniProtKB-SubCell"/>
</dbReference>
<evidence type="ECO:0000256" key="2">
    <source>
        <dbReference type="ARBA" id="ARBA00004496"/>
    </source>
</evidence>
<name>A0AAJ6QX08_9ACAR</name>
<dbReference type="GeneID" id="100906316"/>
<dbReference type="KEGG" id="goe:100906316"/>
<dbReference type="Pfam" id="PF19283">
    <property type="entry name" value="APEH_N"/>
    <property type="match status" value="1"/>
</dbReference>
<dbReference type="PANTHER" id="PTHR42776:SF4">
    <property type="entry name" value="ACYLAMINO-ACID-RELEASING ENZYME"/>
    <property type="match status" value="1"/>
</dbReference>
<dbReference type="Pfam" id="PF00326">
    <property type="entry name" value="Peptidase_S9"/>
    <property type="match status" value="1"/>
</dbReference>
<protein>
    <recommendedName>
        <fullName evidence="6">Acylamino-acid-releasing enzyme</fullName>
        <ecNumber evidence="5">3.4.19.1</ecNumber>
    </recommendedName>
</protein>
<dbReference type="GO" id="GO:0006508">
    <property type="term" value="P:proteolysis"/>
    <property type="evidence" value="ECO:0007669"/>
    <property type="project" value="InterPro"/>
</dbReference>
<proteinExistence type="inferred from homology"/>
<organism evidence="11 12">
    <name type="scientific">Galendromus occidentalis</name>
    <name type="common">western predatory mite</name>
    <dbReference type="NCBI Taxonomy" id="34638"/>
    <lineage>
        <taxon>Eukaryota</taxon>
        <taxon>Metazoa</taxon>
        <taxon>Ecdysozoa</taxon>
        <taxon>Arthropoda</taxon>
        <taxon>Chelicerata</taxon>
        <taxon>Arachnida</taxon>
        <taxon>Acari</taxon>
        <taxon>Parasitiformes</taxon>
        <taxon>Mesostigmata</taxon>
        <taxon>Gamasina</taxon>
        <taxon>Phytoseioidea</taxon>
        <taxon>Phytoseiidae</taxon>
        <taxon>Typhlodrominae</taxon>
        <taxon>Galendromus</taxon>
    </lineage>
</organism>
<evidence type="ECO:0000256" key="4">
    <source>
        <dbReference type="ARBA" id="ARBA00011881"/>
    </source>
</evidence>
<comment type="subcellular location">
    <subcellularLocation>
        <location evidence="2">Cytoplasm</location>
    </subcellularLocation>
</comment>
<evidence type="ECO:0000313" key="11">
    <source>
        <dbReference type="Proteomes" id="UP000694867"/>
    </source>
</evidence>
<dbReference type="InterPro" id="IPR001375">
    <property type="entry name" value="Peptidase_S9_cat"/>
</dbReference>
<evidence type="ECO:0000256" key="8">
    <source>
        <dbReference type="ARBA" id="ARBA00022801"/>
    </source>
</evidence>
<evidence type="ECO:0000313" key="12">
    <source>
        <dbReference type="RefSeq" id="XP_003746631.2"/>
    </source>
</evidence>
<dbReference type="GO" id="GO:0004252">
    <property type="term" value="F:serine-type endopeptidase activity"/>
    <property type="evidence" value="ECO:0007669"/>
    <property type="project" value="TreeGrafter"/>
</dbReference>
<keyword evidence="7" id="KW-0963">Cytoplasm</keyword>
<evidence type="ECO:0000256" key="5">
    <source>
        <dbReference type="ARBA" id="ARBA00012917"/>
    </source>
</evidence>
<evidence type="ECO:0000256" key="7">
    <source>
        <dbReference type="ARBA" id="ARBA00022490"/>
    </source>
</evidence>
<dbReference type="EC" id="3.4.19.1" evidence="5"/>
<feature type="domain" description="Acylamino-acid-releasing enzyme N-terminal" evidence="10">
    <location>
        <begin position="172"/>
        <end position="579"/>
    </location>
</feature>
<accession>A0AAJ6QX08</accession>
<dbReference type="GO" id="GO:0008242">
    <property type="term" value="F:omega peptidase activity"/>
    <property type="evidence" value="ECO:0007669"/>
    <property type="project" value="UniProtKB-EC"/>
</dbReference>